<name>C4Y5H4_CLAL4</name>
<dbReference type="EMBL" id="CH408079">
    <property type="protein sequence ID" value="EEQ39279.1"/>
    <property type="molecule type" value="Genomic_DNA"/>
</dbReference>
<reference evidence="2 3" key="1">
    <citation type="journal article" date="2009" name="Nature">
        <title>Evolution of pathogenicity and sexual reproduction in eight Candida genomes.</title>
        <authorList>
            <person name="Butler G."/>
            <person name="Rasmussen M.D."/>
            <person name="Lin M.F."/>
            <person name="Santos M.A."/>
            <person name="Sakthikumar S."/>
            <person name="Munro C.A."/>
            <person name="Rheinbay E."/>
            <person name="Grabherr M."/>
            <person name="Forche A."/>
            <person name="Reedy J.L."/>
            <person name="Agrafioti I."/>
            <person name="Arnaud M.B."/>
            <person name="Bates S."/>
            <person name="Brown A.J."/>
            <person name="Brunke S."/>
            <person name="Costanzo M.C."/>
            <person name="Fitzpatrick D.A."/>
            <person name="de Groot P.W."/>
            <person name="Harris D."/>
            <person name="Hoyer L.L."/>
            <person name="Hube B."/>
            <person name="Klis F.M."/>
            <person name="Kodira C."/>
            <person name="Lennard N."/>
            <person name="Logue M.E."/>
            <person name="Martin R."/>
            <person name="Neiman A.M."/>
            <person name="Nikolaou E."/>
            <person name="Quail M.A."/>
            <person name="Quinn J."/>
            <person name="Santos M.C."/>
            <person name="Schmitzberger F.F."/>
            <person name="Sherlock G."/>
            <person name="Shah P."/>
            <person name="Silverstein K.A."/>
            <person name="Skrzypek M.S."/>
            <person name="Soll D."/>
            <person name="Staggs R."/>
            <person name="Stansfield I."/>
            <person name="Stumpf M.P."/>
            <person name="Sudbery P.E."/>
            <person name="Srikantha T."/>
            <person name="Zeng Q."/>
            <person name="Berman J."/>
            <person name="Berriman M."/>
            <person name="Heitman J."/>
            <person name="Gow N.A."/>
            <person name="Lorenz M.C."/>
            <person name="Birren B.W."/>
            <person name="Kellis M."/>
            <person name="Cuomo C.A."/>
        </authorList>
    </citation>
    <scope>NUCLEOTIDE SEQUENCE [LARGE SCALE GENOMIC DNA]</scope>
    <source>
        <strain evidence="2 3">ATCC 42720</strain>
    </source>
</reference>
<evidence type="ECO:0000256" key="1">
    <source>
        <dbReference type="SAM" id="MobiDB-lite"/>
    </source>
</evidence>
<dbReference type="KEGG" id="clu:CLUG_03408"/>
<organism evidence="2 3">
    <name type="scientific">Clavispora lusitaniae (strain ATCC 42720)</name>
    <name type="common">Yeast</name>
    <name type="synonym">Candida lusitaniae</name>
    <dbReference type="NCBI Taxonomy" id="306902"/>
    <lineage>
        <taxon>Eukaryota</taxon>
        <taxon>Fungi</taxon>
        <taxon>Dikarya</taxon>
        <taxon>Ascomycota</taxon>
        <taxon>Saccharomycotina</taxon>
        <taxon>Pichiomycetes</taxon>
        <taxon>Metschnikowiaceae</taxon>
        <taxon>Clavispora</taxon>
    </lineage>
</organism>
<sequence>MALSVGAPSETPCLSLCSRRLAGRKQRHVSGAEQTLVDQSSALCGWPRGFRLQQNPGLHKHCRGVGAYRRQGRVLVAVFCHLGGHRGAPVARFSVERAPRANANQKGCSHLGQCHNSVDYVCVVPFGHGASRRVSTSMSPRPFPHICRRDNGKIPGGVETQRDLRPNAVLAGRTAGARDQGRTQTPCPPVSRPPHSTSLSQERHQFV</sequence>
<dbReference type="HOGENOM" id="CLU_1326243_0_0_1"/>
<dbReference type="Proteomes" id="UP000007703">
    <property type="component" value="Unassembled WGS sequence"/>
</dbReference>
<evidence type="ECO:0000313" key="3">
    <source>
        <dbReference type="Proteomes" id="UP000007703"/>
    </source>
</evidence>
<accession>C4Y5H4</accession>
<gene>
    <name evidence="2" type="ORF">CLUG_03408</name>
</gene>
<feature type="region of interest" description="Disordered" evidence="1">
    <location>
        <begin position="133"/>
        <end position="207"/>
    </location>
</feature>
<proteinExistence type="predicted"/>
<dbReference type="VEuPathDB" id="FungiDB:CLUG_03408"/>
<dbReference type="InParanoid" id="C4Y5H4"/>
<evidence type="ECO:0000313" key="2">
    <source>
        <dbReference type="EMBL" id="EEQ39279.1"/>
    </source>
</evidence>
<protein>
    <submittedName>
        <fullName evidence="2">Uncharacterized protein</fullName>
    </submittedName>
</protein>
<dbReference type="AlphaFoldDB" id="C4Y5H4"/>